<dbReference type="EMBL" id="MWWU01000002">
    <property type="protein sequence ID" value="OZG56420.1"/>
    <property type="molecule type" value="Genomic_DNA"/>
</dbReference>
<dbReference type="AlphaFoldDB" id="A0A261FB87"/>
<proteinExistence type="predicted"/>
<dbReference type="Gene3D" id="1.20.1250.20">
    <property type="entry name" value="MFS general substrate transporter like domains"/>
    <property type="match status" value="2"/>
</dbReference>
<dbReference type="CDD" id="cd06173">
    <property type="entry name" value="MFS_MefA_like"/>
    <property type="match status" value="1"/>
</dbReference>
<feature type="transmembrane region" description="Helical" evidence="7">
    <location>
        <begin position="175"/>
        <end position="193"/>
    </location>
</feature>
<dbReference type="Proteomes" id="UP000228976">
    <property type="component" value="Unassembled WGS sequence"/>
</dbReference>
<feature type="domain" description="Major facilitator superfamily (MFS) profile" evidence="8">
    <location>
        <begin position="256"/>
        <end position="450"/>
    </location>
</feature>
<dbReference type="InterPro" id="IPR036259">
    <property type="entry name" value="MFS_trans_sf"/>
</dbReference>
<dbReference type="InterPro" id="IPR011701">
    <property type="entry name" value="MFS"/>
</dbReference>
<feature type="transmembrane region" description="Helical" evidence="7">
    <location>
        <begin position="322"/>
        <end position="339"/>
    </location>
</feature>
<dbReference type="InterPro" id="IPR020846">
    <property type="entry name" value="MFS_dom"/>
</dbReference>
<dbReference type="SUPFAM" id="SSF103473">
    <property type="entry name" value="MFS general substrate transporter"/>
    <property type="match status" value="1"/>
</dbReference>
<evidence type="ECO:0000256" key="3">
    <source>
        <dbReference type="ARBA" id="ARBA00022692"/>
    </source>
</evidence>
<feature type="transmembrane region" description="Helical" evidence="7">
    <location>
        <begin position="81"/>
        <end position="103"/>
    </location>
</feature>
<reference evidence="9 10" key="1">
    <citation type="journal article" date="2017" name="BMC Genomics">
        <title>Comparative genomic and phylogenomic analyses of the Bifidobacteriaceae family.</title>
        <authorList>
            <person name="Lugli G.A."/>
            <person name="Milani C."/>
            <person name="Turroni F."/>
            <person name="Duranti S."/>
            <person name="Mancabelli L."/>
            <person name="Mangifesta M."/>
            <person name="Ferrario C."/>
            <person name="Modesto M."/>
            <person name="Mattarelli P."/>
            <person name="Jiri K."/>
            <person name="van Sinderen D."/>
            <person name="Ventura M."/>
        </authorList>
    </citation>
    <scope>NUCLEOTIDE SEQUENCE [LARGE SCALE GENOMIC DNA]</scope>
    <source>
        <strain evidence="9 10">LMG 21773</strain>
    </source>
</reference>
<keyword evidence="3 7" id="KW-0812">Transmembrane</keyword>
<feature type="compositionally biased region" description="Polar residues" evidence="6">
    <location>
        <begin position="223"/>
        <end position="233"/>
    </location>
</feature>
<comment type="subcellular location">
    <subcellularLocation>
        <location evidence="1">Cell membrane</location>
        <topology evidence="1">Multi-pass membrane protein</topology>
    </subcellularLocation>
</comment>
<evidence type="ECO:0000256" key="7">
    <source>
        <dbReference type="SAM" id="Phobius"/>
    </source>
</evidence>
<keyword evidence="5 7" id="KW-0472">Membrane</keyword>
<keyword evidence="10" id="KW-1185">Reference proteome</keyword>
<feature type="transmembrane region" description="Helical" evidence="7">
    <location>
        <begin position="291"/>
        <end position="310"/>
    </location>
</feature>
<dbReference type="OrthoDB" id="145388at2"/>
<feature type="region of interest" description="Disordered" evidence="6">
    <location>
        <begin position="195"/>
        <end position="237"/>
    </location>
</feature>
<dbReference type="GO" id="GO:0022857">
    <property type="term" value="F:transmembrane transporter activity"/>
    <property type="evidence" value="ECO:0007669"/>
    <property type="project" value="InterPro"/>
</dbReference>
<feature type="transmembrane region" description="Helical" evidence="7">
    <location>
        <begin position="412"/>
        <end position="430"/>
    </location>
</feature>
<accession>A0A261FB87</accession>
<evidence type="ECO:0000313" key="10">
    <source>
        <dbReference type="Proteomes" id="UP000228976"/>
    </source>
</evidence>
<keyword evidence="2" id="KW-1003">Cell membrane</keyword>
<name>A0A261FB87_9BIFI</name>
<gene>
    <name evidence="9" type="ORF">AEAE_0908</name>
</gene>
<feature type="transmembrane region" description="Helical" evidence="7">
    <location>
        <begin position="345"/>
        <end position="373"/>
    </location>
</feature>
<feature type="transmembrane region" description="Helical" evidence="7">
    <location>
        <begin position="16"/>
        <end position="42"/>
    </location>
</feature>
<evidence type="ECO:0000256" key="4">
    <source>
        <dbReference type="ARBA" id="ARBA00022989"/>
    </source>
</evidence>
<feature type="transmembrane region" description="Helical" evidence="7">
    <location>
        <begin position="256"/>
        <end position="279"/>
    </location>
</feature>
<dbReference type="PROSITE" id="PS50850">
    <property type="entry name" value="MFS"/>
    <property type="match status" value="1"/>
</dbReference>
<dbReference type="Pfam" id="PF07690">
    <property type="entry name" value="MFS_1"/>
    <property type="match status" value="1"/>
</dbReference>
<sequence>MKNTHTPKPLLAQRNYVFWFIGDTSVTIGNFIGAFAFTLLAYPISGSVGIAGLVGGLYSIAQAITMIPGGMLSDKVNRRTLMYCCSLAGFTVLAALIGVYAAGLMTIPFLMVFAVIRGLVSGLLGNITNVVLPQIVSKNQLAQAMGSNQSRDAIIQILSTPVTGFLYGLAPEIPFLISALLFALLSLTTKPITADLNPGNEKSDNPIPVDSGAQESRGKDSSIEQSVRTNSVGTRRAGKKHNSLSEIFLCFLHARAMAMVLLVSAFVNFGITLILTVIILDQQQLKTSPTLIGLLDSASGIGMILGALGLGWASKNLTGAKIMVIAIAWITLFMVPLAFTTTISALAILLFISTLPLISVNSVLGAFSALLIPNRLRGRIVATEGLIFAGVSSLANVLGGFMLQYWGYRVTLLVGSGFMLASLLVCLLSSDIRAIPMQNEFDSIQPIELA</sequence>
<dbReference type="PANTHER" id="PTHR23513">
    <property type="entry name" value="INTEGRAL MEMBRANE EFFLUX PROTEIN-RELATED"/>
    <property type="match status" value="1"/>
</dbReference>
<dbReference type="PANTHER" id="PTHR23513:SF6">
    <property type="entry name" value="MAJOR FACILITATOR SUPERFAMILY ASSOCIATED DOMAIN-CONTAINING PROTEIN"/>
    <property type="match status" value="1"/>
</dbReference>
<evidence type="ECO:0000256" key="2">
    <source>
        <dbReference type="ARBA" id="ARBA00022475"/>
    </source>
</evidence>
<evidence type="ECO:0000256" key="5">
    <source>
        <dbReference type="ARBA" id="ARBA00023136"/>
    </source>
</evidence>
<dbReference type="GO" id="GO:0005886">
    <property type="term" value="C:plasma membrane"/>
    <property type="evidence" value="ECO:0007669"/>
    <property type="project" value="UniProtKB-SubCell"/>
</dbReference>
<feature type="transmembrane region" description="Helical" evidence="7">
    <location>
        <begin position="385"/>
        <end position="406"/>
    </location>
</feature>
<comment type="caution">
    <text evidence="9">The sequence shown here is derived from an EMBL/GenBank/DDBJ whole genome shotgun (WGS) entry which is preliminary data.</text>
</comment>
<keyword evidence="4 7" id="KW-1133">Transmembrane helix</keyword>
<dbReference type="RefSeq" id="WP_094689951.1">
    <property type="nucleotide sequence ID" value="NZ_JACBYZ010000001.1"/>
</dbReference>
<evidence type="ECO:0000256" key="6">
    <source>
        <dbReference type="SAM" id="MobiDB-lite"/>
    </source>
</evidence>
<evidence type="ECO:0000256" key="1">
    <source>
        <dbReference type="ARBA" id="ARBA00004651"/>
    </source>
</evidence>
<organism evidence="9 10">
    <name type="scientific">Aeriscardovia aeriphila</name>
    <dbReference type="NCBI Taxonomy" id="218139"/>
    <lineage>
        <taxon>Bacteria</taxon>
        <taxon>Bacillati</taxon>
        <taxon>Actinomycetota</taxon>
        <taxon>Actinomycetes</taxon>
        <taxon>Bifidobacteriales</taxon>
        <taxon>Bifidobacteriaceae</taxon>
        <taxon>Aeriscardovia</taxon>
    </lineage>
</organism>
<feature type="transmembrane region" description="Helical" evidence="7">
    <location>
        <begin position="48"/>
        <end position="69"/>
    </location>
</feature>
<evidence type="ECO:0000259" key="8">
    <source>
        <dbReference type="PROSITE" id="PS50850"/>
    </source>
</evidence>
<evidence type="ECO:0000313" key="9">
    <source>
        <dbReference type="EMBL" id="OZG56420.1"/>
    </source>
</evidence>
<protein>
    <submittedName>
        <fullName evidence="9">MFS transporter</fullName>
    </submittedName>
</protein>